<dbReference type="STRING" id="1387277.SAMN06295998_11688"/>
<dbReference type="Gene3D" id="3.40.640.10">
    <property type="entry name" value="Type I PLP-dependent aspartate aminotransferase-like (Major domain)"/>
    <property type="match status" value="1"/>
</dbReference>
<gene>
    <name evidence="11" type="ORF">SAMN06295998_11688</name>
</gene>
<dbReference type="GO" id="GO:0048472">
    <property type="term" value="F:threonine-phosphate decarboxylase activity"/>
    <property type="evidence" value="ECO:0007669"/>
    <property type="project" value="UniProtKB-EC"/>
</dbReference>
<organism evidence="11 12">
    <name type="scientific">Primorskyibacter flagellatus</name>
    <dbReference type="NCBI Taxonomy" id="1387277"/>
    <lineage>
        <taxon>Bacteria</taxon>
        <taxon>Pseudomonadati</taxon>
        <taxon>Pseudomonadota</taxon>
        <taxon>Alphaproteobacteria</taxon>
        <taxon>Rhodobacterales</taxon>
        <taxon>Roseobacteraceae</taxon>
        <taxon>Primorskyibacter</taxon>
    </lineage>
</organism>
<comment type="pathway">
    <text evidence="3">Cofactor biosynthesis; adenosylcobalamin biosynthesis.</text>
</comment>
<dbReference type="GO" id="GO:0009236">
    <property type="term" value="P:cobalamin biosynthetic process"/>
    <property type="evidence" value="ECO:0007669"/>
    <property type="project" value="UniProtKB-UniPathway"/>
</dbReference>
<dbReference type="EC" id="4.1.1.81" evidence="4"/>
<keyword evidence="6" id="KW-0663">Pyridoxal phosphate</keyword>
<dbReference type="InterPro" id="IPR015422">
    <property type="entry name" value="PyrdxlP-dep_Trfase_small"/>
</dbReference>
<dbReference type="PROSITE" id="PS00105">
    <property type="entry name" value="AA_TRANSFER_CLASS_1"/>
    <property type="match status" value="1"/>
</dbReference>
<dbReference type="RefSeq" id="WP_084353925.1">
    <property type="nucleotide sequence ID" value="NZ_FWYD01000016.1"/>
</dbReference>
<dbReference type="CDD" id="cd00609">
    <property type="entry name" value="AAT_like"/>
    <property type="match status" value="1"/>
</dbReference>
<dbReference type="InterPro" id="IPR005860">
    <property type="entry name" value="CobD"/>
</dbReference>
<dbReference type="AlphaFoldDB" id="A0A1W2DPM6"/>
<accession>A0A1W2DPM6</accession>
<evidence type="ECO:0000256" key="6">
    <source>
        <dbReference type="ARBA" id="ARBA00022898"/>
    </source>
</evidence>
<dbReference type="PANTHER" id="PTHR42885">
    <property type="entry name" value="HISTIDINOL-PHOSPHATE AMINOTRANSFERASE-RELATED"/>
    <property type="match status" value="1"/>
</dbReference>
<dbReference type="Gene3D" id="3.90.1150.10">
    <property type="entry name" value="Aspartate Aminotransferase, domain 1"/>
    <property type="match status" value="1"/>
</dbReference>
<evidence type="ECO:0000313" key="12">
    <source>
        <dbReference type="Proteomes" id="UP000192330"/>
    </source>
</evidence>
<evidence type="ECO:0000313" key="11">
    <source>
        <dbReference type="EMBL" id="SMC99397.1"/>
    </source>
</evidence>
<evidence type="ECO:0000256" key="9">
    <source>
        <dbReference type="ARBA" id="ARBA00048531"/>
    </source>
</evidence>
<dbReference type="Pfam" id="PF00155">
    <property type="entry name" value="Aminotran_1_2"/>
    <property type="match status" value="1"/>
</dbReference>
<dbReference type="InterPro" id="IPR015424">
    <property type="entry name" value="PyrdxlP-dep_Trfase"/>
</dbReference>
<dbReference type="InterPro" id="IPR015421">
    <property type="entry name" value="PyrdxlP-dep_Trfase_major"/>
</dbReference>
<dbReference type="NCBIfam" id="TIGR01140">
    <property type="entry name" value="L_thr_O3P_dcar"/>
    <property type="match status" value="1"/>
</dbReference>
<name>A0A1W2DPM6_9RHOB</name>
<dbReference type="Proteomes" id="UP000192330">
    <property type="component" value="Unassembled WGS sequence"/>
</dbReference>
<dbReference type="GO" id="GO:0030170">
    <property type="term" value="F:pyridoxal phosphate binding"/>
    <property type="evidence" value="ECO:0007669"/>
    <property type="project" value="InterPro"/>
</dbReference>
<evidence type="ECO:0000259" key="10">
    <source>
        <dbReference type="Pfam" id="PF00155"/>
    </source>
</evidence>
<dbReference type="InterPro" id="IPR004839">
    <property type="entry name" value="Aminotransferase_I/II_large"/>
</dbReference>
<feature type="domain" description="Aminotransferase class I/classII large" evidence="10">
    <location>
        <begin position="71"/>
        <end position="324"/>
    </location>
</feature>
<dbReference type="SUPFAM" id="SSF53383">
    <property type="entry name" value="PLP-dependent transferases"/>
    <property type="match status" value="1"/>
</dbReference>
<proteinExistence type="predicted"/>
<dbReference type="UniPathway" id="UPA00148"/>
<keyword evidence="7" id="KW-0456">Lyase</keyword>
<reference evidence="11 12" key="1">
    <citation type="submission" date="2017-04" db="EMBL/GenBank/DDBJ databases">
        <authorList>
            <person name="Afonso C.L."/>
            <person name="Miller P.J."/>
            <person name="Scott M.A."/>
            <person name="Spackman E."/>
            <person name="Goraichik I."/>
            <person name="Dimitrov K.M."/>
            <person name="Suarez D.L."/>
            <person name="Swayne D.E."/>
        </authorList>
    </citation>
    <scope>NUCLEOTIDE SEQUENCE [LARGE SCALE GENOMIC DNA]</scope>
    <source>
        <strain evidence="11 12">CGMCC 1.12644</strain>
    </source>
</reference>
<evidence type="ECO:0000256" key="7">
    <source>
        <dbReference type="ARBA" id="ARBA00023239"/>
    </source>
</evidence>
<evidence type="ECO:0000256" key="2">
    <source>
        <dbReference type="ARBA" id="ARBA00003444"/>
    </source>
</evidence>
<keyword evidence="12" id="KW-1185">Reference proteome</keyword>
<dbReference type="OrthoDB" id="9799304at2"/>
<evidence type="ECO:0000256" key="3">
    <source>
        <dbReference type="ARBA" id="ARBA00004953"/>
    </source>
</evidence>
<evidence type="ECO:0000256" key="4">
    <source>
        <dbReference type="ARBA" id="ARBA00012285"/>
    </source>
</evidence>
<evidence type="ECO:0000256" key="5">
    <source>
        <dbReference type="ARBA" id="ARBA00022573"/>
    </source>
</evidence>
<protein>
    <recommendedName>
        <fullName evidence="4">threonine-phosphate decarboxylase</fullName>
        <ecNumber evidence="4">4.1.1.81</ecNumber>
    </recommendedName>
    <alternativeName>
        <fullName evidence="8">L-threonine-O-3-phosphate decarboxylase</fullName>
    </alternativeName>
</protein>
<keyword evidence="5" id="KW-0169">Cobalamin biosynthesis</keyword>
<dbReference type="PANTHER" id="PTHR42885:SF1">
    <property type="entry name" value="THREONINE-PHOSPHATE DECARBOXYLASE"/>
    <property type="match status" value="1"/>
</dbReference>
<comment type="cofactor">
    <cofactor evidence="1">
        <name>pyridoxal 5'-phosphate</name>
        <dbReference type="ChEBI" id="CHEBI:597326"/>
    </cofactor>
</comment>
<evidence type="ECO:0000256" key="1">
    <source>
        <dbReference type="ARBA" id="ARBA00001933"/>
    </source>
</evidence>
<evidence type="ECO:0000256" key="8">
    <source>
        <dbReference type="ARBA" id="ARBA00029996"/>
    </source>
</evidence>
<sequence length="330" mass="35831">MAPTEQKTPRDHGGNLDAAIRHYGGRVDQWIDLSTGINPISYPVPQISPPAWENLPRRSDMQRLLRTAQGAFGTKAALTALAGAQGAIQIMGRLRTASEARILSPTYNEHGAALRAAGWQVTQVSSLAALRGADLAVVVNPNNPDGKCHDPASLRDLARTVGMLIVDESFVDVQPELSLAPVLHEIDNVLVLRSFGKFFGLAGMRLGFALGPEPWIAQLSDLAGPWPVSGPAIEIAIDAYDNSAWQIRTTERLTLDALRLDALASKSSLPLVGGTPLFRTYAAPDAAALQRALARHHIWTRIFPYDPNWIRLGLPGTEADWKRLERAFGH</sequence>
<dbReference type="EMBL" id="FWYD01000016">
    <property type="protein sequence ID" value="SMC99397.1"/>
    <property type="molecule type" value="Genomic_DNA"/>
</dbReference>
<comment type="catalytic activity">
    <reaction evidence="9">
        <text>O-phospho-L-threonine + H(+) = (R)-1-aminopropan-2-yl phosphate + CO2</text>
        <dbReference type="Rhea" id="RHEA:11492"/>
        <dbReference type="ChEBI" id="CHEBI:15378"/>
        <dbReference type="ChEBI" id="CHEBI:16526"/>
        <dbReference type="ChEBI" id="CHEBI:58563"/>
        <dbReference type="ChEBI" id="CHEBI:58675"/>
        <dbReference type="EC" id="4.1.1.81"/>
    </reaction>
</comment>
<comment type="function">
    <text evidence="2">Decarboxylates L-threonine-O-3-phosphate to yield (R)-1-amino-2-propanol O-2-phosphate, the precursor for the linkage between the nucleotide loop and the corrin ring in cobalamin.</text>
</comment>
<dbReference type="InterPro" id="IPR004838">
    <property type="entry name" value="NHTrfase_class1_PyrdxlP-BS"/>
</dbReference>